<dbReference type="Proteomes" id="UP000501690">
    <property type="component" value="Linkage Group LG2"/>
</dbReference>
<gene>
    <name evidence="1" type="ORF">DEO72_LG2g4695</name>
</gene>
<keyword evidence="2" id="KW-1185">Reference proteome</keyword>
<name>A0A4D6L756_VIGUN</name>
<protein>
    <submittedName>
        <fullName evidence="1">Uncharacterized protein</fullName>
    </submittedName>
</protein>
<sequence>MEERRKEERSKREKTCVVVKSKKKKGEESTESFFKGKFKIYLVQVNDHNIVIEEEKGKRQTLRSA</sequence>
<evidence type="ECO:0000313" key="1">
    <source>
        <dbReference type="EMBL" id="QCD84343.1"/>
    </source>
</evidence>
<dbReference type="AlphaFoldDB" id="A0A4D6L756"/>
<accession>A0A4D6L756</accession>
<evidence type="ECO:0000313" key="2">
    <source>
        <dbReference type="Proteomes" id="UP000501690"/>
    </source>
</evidence>
<proteinExistence type="predicted"/>
<dbReference type="EMBL" id="CP039346">
    <property type="protein sequence ID" value="QCD84343.1"/>
    <property type="molecule type" value="Genomic_DNA"/>
</dbReference>
<reference evidence="1 2" key="1">
    <citation type="submission" date="2019-04" db="EMBL/GenBank/DDBJ databases">
        <title>An improved genome assembly and genetic linkage map for asparagus bean, Vigna unguiculata ssp. sesquipedialis.</title>
        <authorList>
            <person name="Xia Q."/>
            <person name="Zhang R."/>
            <person name="Dong Y."/>
        </authorList>
    </citation>
    <scope>NUCLEOTIDE SEQUENCE [LARGE SCALE GENOMIC DNA]</scope>
    <source>
        <tissue evidence="1">Leaf</tissue>
    </source>
</reference>
<organism evidence="1 2">
    <name type="scientific">Vigna unguiculata</name>
    <name type="common">Cowpea</name>
    <dbReference type="NCBI Taxonomy" id="3917"/>
    <lineage>
        <taxon>Eukaryota</taxon>
        <taxon>Viridiplantae</taxon>
        <taxon>Streptophyta</taxon>
        <taxon>Embryophyta</taxon>
        <taxon>Tracheophyta</taxon>
        <taxon>Spermatophyta</taxon>
        <taxon>Magnoliopsida</taxon>
        <taxon>eudicotyledons</taxon>
        <taxon>Gunneridae</taxon>
        <taxon>Pentapetalae</taxon>
        <taxon>rosids</taxon>
        <taxon>fabids</taxon>
        <taxon>Fabales</taxon>
        <taxon>Fabaceae</taxon>
        <taxon>Papilionoideae</taxon>
        <taxon>50 kb inversion clade</taxon>
        <taxon>NPAAA clade</taxon>
        <taxon>indigoferoid/millettioid clade</taxon>
        <taxon>Phaseoleae</taxon>
        <taxon>Vigna</taxon>
    </lineage>
</organism>